<dbReference type="Pfam" id="PF01171">
    <property type="entry name" value="ATP_bind_3"/>
    <property type="match status" value="1"/>
</dbReference>
<keyword evidence="3 6" id="KW-0547">Nucleotide-binding</keyword>
<comment type="catalytic activity">
    <reaction evidence="5 6">
        <text>cytidine(34) in tRNA(Ile2) + L-lysine + ATP = lysidine(34) in tRNA(Ile2) + AMP + diphosphate + H(+)</text>
        <dbReference type="Rhea" id="RHEA:43744"/>
        <dbReference type="Rhea" id="RHEA-COMP:10625"/>
        <dbReference type="Rhea" id="RHEA-COMP:10670"/>
        <dbReference type="ChEBI" id="CHEBI:15378"/>
        <dbReference type="ChEBI" id="CHEBI:30616"/>
        <dbReference type="ChEBI" id="CHEBI:32551"/>
        <dbReference type="ChEBI" id="CHEBI:33019"/>
        <dbReference type="ChEBI" id="CHEBI:82748"/>
        <dbReference type="ChEBI" id="CHEBI:83665"/>
        <dbReference type="ChEBI" id="CHEBI:456215"/>
        <dbReference type="EC" id="6.3.4.19"/>
    </reaction>
</comment>
<evidence type="ECO:0000256" key="2">
    <source>
        <dbReference type="ARBA" id="ARBA00022694"/>
    </source>
</evidence>
<organism evidence="8 9">
    <name type="scientific">Sedimentitalea arenosa</name>
    <dbReference type="NCBI Taxonomy" id="2798803"/>
    <lineage>
        <taxon>Bacteria</taxon>
        <taxon>Pseudomonadati</taxon>
        <taxon>Pseudomonadota</taxon>
        <taxon>Alphaproteobacteria</taxon>
        <taxon>Rhodobacterales</taxon>
        <taxon>Paracoccaceae</taxon>
        <taxon>Sedimentitalea</taxon>
    </lineage>
</organism>
<proteinExistence type="inferred from homology"/>
<protein>
    <recommendedName>
        <fullName evidence="6">tRNA(Ile)-lysidine synthase</fullName>
        <ecNumber evidence="6">6.3.4.19</ecNumber>
    </recommendedName>
    <alternativeName>
        <fullName evidence="6">tRNA(Ile)-2-lysyl-cytidine synthase</fullName>
    </alternativeName>
    <alternativeName>
        <fullName evidence="6">tRNA(Ile)-lysidine synthetase</fullName>
    </alternativeName>
</protein>
<comment type="function">
    <text evidence="6">Ligates lysine onto the cytidine present at position 34 of the AUA codon-specific tRNA(Ile) that contains the anticodon CAU, in an ATP-dependent manner. Cytidine is converted to lysidine, thus changing the amino acid specificity of the tRNA from methionine to isoleucine.</text>
</comment>
<keyword evidence="9" id="KW-1185">Reference proteome</keyword>
<dbReference type="PANTHER" id="PTHR43033">
    <property type="entry name" value="TRNA(ILE)-LYSIDINE SYNTHASE-RELATED"/>
    <property type="match status" value="1"/>
</dbReference>
<dbReference type="PANTHER" id="PTHR43033:SF1">
    <property type="entry name" value="TRNA(ILE)-LYSIDINE SYNTHASE-RELATED"/>
    <property type="match status" value="1"/>
</dbReference>
<feature type="domain" description="tRNA(Ile)-lysidine/2-thiocytidine synthase N-terminal" evidence="7">
    <location>
        <begin position="25"/>
        <end position="202"/>
    </location>
</feature>
<comment type="domain">
    <text evidence="6">The N-terminal region contains the highly conserved SGGXDS motif, predicted to be a P-loop motif involved in ATP binding.</text>
</comment>
<evidence type="ECO:0000256" key="5">
    <source>
        <dbReference type="ARBA" id="ARBA00048539"/>
    </source>
</evidence>
<reference evidence="8" key="1">
    <citation type="submission" date="2020-12" db="EMBL/GenBank/DDBJ databases">
        <title>Sedimentitalea sp. nov., isolated from sand in Incheon.</title>
        <authorList>
            <person name="Kim W."/>
        </authorList>
    </citation>
    <scope>NUCLEOTIDE SEQUENCE</scope>
    <source>
        <strain evidence="8">CAU 1593</strain>
    </source>
</reference>
<dbReference type="CDD" id="cd01992">
    <property type="entry name" value="TilS_N"/>
    <property type="match status" value="1"/>
</dbReference>
<dbReference type="Proteomes" id="UP000619079">
    <property type="component" value="Unassembled WGS sequence"/>
</dbReference>
<dbReference type="InterPro" id="IPR011063">
    <property type="entry name" value="TilS/TtcA_N"/>
</dbReference>
<dbReference type="InterPro" id="IPR012795">
    <property type="entry name" value="tRNA_Ile_lys_synt_N"/>
</dbReference>
<evidence type="ECO:0000256" key="4">
    <source>
        <dbReference type="ARBA" id="ARBA00022840"/>
    </source>
</evidence>
<comment type="caution">
    <text evidence="8">The sequence shown here is derived from an EMBL/GenBank/DDBJ whole genome shotgun (WGS) entry which is preliminary data.</text>
</comment>
<name>A0A8J7LVI5_9RHOB</name>
<dbReference type="GO" id="GO:0032267">
    <property type="term" value="F:tRNA(Ile)-lysidine synthase activity"/>
    <property type="evidence" value="ECO:0007669"/>
    <property type="project" value="UniProtKB-EC"/>
</dbReference>
<dbReference type="Gene3D" id="3.40.50.620">
    <property type="entry name" value="HUPs"/>
    <property type="match status" value="1"/>
</dbReference>
<comment type="similarity">
    <text evidence="6">Belongs to the tRNA(Ile)-lysidine synthase family.</text>
</comment>
<keyword evidence="2 6" id="KW-0819">tRNA processing</keyword>
<dbReference type="InterPro" id="IPR014729">
    <property type="entry name" value="Rossmann-like_a/b/a_fold"/>
</dbReference>
<dbReference type="NCBIfam" id="TIGR02432">
    <property type="entry name" value="lysidine_TilS_N"/>
    <property type="match status" value="1"/>
</dbReference>
<evidence type="ECO:0000313" key="8">
    <source>
        <dbReference type="EMBL" id="MBJ6370956.1"/>
    </source>
</evidence>
<dbReference type="EC" id="6.3.4.19" evidence="6"/>
<dbReference type="InterPro" id="IPR012094">
    <property type="entry name" value="tRNA_Ile_lys_synt"/>
</dbReference>
<evidence type="ECO:0000256" key="1">
    <source>
        <dbReference type="ARBA" id="ARBA00022598"/>
    </source>
</evidence>
<dbReference type="SUPFAM" id="SSF52402">
    <property type="entry name" value="Adenine nucleotide alpha hydrolases-like"/>
    <property type="match status" value="1"/>
</dbReference>
<sequence>MTASRGDILARVRAQFGNAPPARLGVAVSGGGDSVALLHILAHCFEVGSVELSAVTVDHGLRPEAADEARLVAGLADELGIPHTVLRWTGWDGSGNLQARAREARYRLISDWAKSTEVAVFALGHTADDQAETVLMGLARRSGVNGLSAMPLRRVMHGISMVRPLLNTSRDDLREYLTTRGIAWAEDPSNNDQNFDRVKMREALRVLESYGLTAQAFATVARNMAQARESLDWFTFLTARDIATVDGGDVALDLRQFRTLPEEIARRLLVHAINWVGGQYKGPRHAAVTQALKSVRAGLSITLNGCHVQRFSRQIWISREYNAVSALRAATGDTWDRRWRCDGRSERPLEIRALGREGLNLCPEWRLTGRPLASLIASPAVWDGPELVAAPLAGRPDGWDAWLVGGEEEFFASLLSH</sequence>
<dbReference type="EMBL" id="JAELVR010000003">
    <property type="protein sequence ID" value="MBJ6370956.1"/>
    <property type="molecule type" value="Genomic_DNA"/>
</dbReference>
<dbReference type="RefSeq" id="WP_199023745.1">
    <property type="nucleotide sequence ID" value="NZ_JAELVR010000003.1"/>
</dbReference>
<evidence type="ECO:0000256" key="6">
    <source>
        <dbReference type="HAMAP-Rule" id="MF_01161"/>
    </source>
</evidence>
<evidence type="ECO:0000259" key="7">
    <source>
        <dbReference type="Pfam" id="PF01171"/>
    </source>
</evidence>
<keyword evidence="6" id="KW-0963">Cytoplasm</keyword>
<gene>
    <name evidence="6 8" type="primary">tilS</name>
    <name evidence="8" type="ORF">JF290_05420</name>
</gene>
<keyword evidence="4 6" id="KW-0067">ATP-binding</keyword>
<feature type="binding site" evidence="6">
    <location>
        <begin position="29"/>
        <end position="34"/>
    </location>
    <ligand>
        <name>ATP</name>
        <dbReference type="ChEBI" id="CHEBI:30616"/>
    </ligand>
</feature>
<comment type="subcellular location">
    <subcellularLocation>
        <location evidence="6">Cytoplasm</location>
    </subcellularLocation>
</comment>
<evidence type="ECO:0000313" key="9">
    <source>
        <dbReference type="Proteomes" id="UP000619079"/>
    </source>
</evidence>
<dbReference type="GO" id="GO:0006400">
    <property type="term" value="P:tRNA modification"/>
    <property type="evidence" value="ECO:0007669"/>
    <property type="project" value="UniProtKB-UniRule"/>
</dbReference>
<keyword evidence="1 6" id="KW-0436">Ligase</keyword>
<evidence type="ECO:0000256" key="3">
    <source>
        <dbReference type="ARBA" id="ARBA00022741"/>
    </source>
</evidence>
<dbReference type="GO" id="GO:0005524">
    <property type="term" value="F:ATP binding"/>
    <property type="evidence" value="ECO:0007669"/>
    <property type="project" value="UniProtKB-UniRule"/>
</dbReference>
<dbReference type="HAMAP" id="MF_01161">
    <property type="entry name" value="tRNA_Ile_lys_synt"/>
    <property type="match status" value="1"/>
</dbReference>
<accession>A0A8J7LVI5</accession>
<dbReference type="AlphaFoldDB" id="A0A8J7LVI5"/>
<dbReference type="GO" id="GO:0005737">
    <property type="term" value="C:cytoplasm"/>
    <property type="evidence" value="ECO:0007669"/>
    <property type="project" value="UniProtKB-SubCell"/>
</dbReference>